<keyword evidence="4" id="KW-1185">Reference proteome</keyword>
<reference evidence="3 4" key="1">
    <citation type="submission" date="2019-02" db="EMBL/GenBank/DDBJ databases">
        <title>Deep-cultivation of Planctomycetes and their phenomic and genomic characterization uncovers novel biology.</title>
        <authorList>
            <person name="Wiegand S."/>
            <person name="Jogler M."/>
            <person name="Boedeker C."/>
            <person name="Pinto D."/>
            <person name="Vollmers J."/>
            <person name="Rivas-Marin E."/>
            <person name="Kohn T."/>
            <person name="Peeters S.H."/>
            <person name="Heuer A."/>
            <person name="Rast P."/>
            <person name="Oberbeckmann S."/>
            <person name="Bunk B."/>
            <person name="Jeske O."/>
            <person name="Meyerdierks A."/>
            <person name="Storesund J.E."/>
            <person name="Kallscheuer N."/>
            <person name="Luecker S."/>
            <person name="Lage O.M."/>
            <person name="Pohl T."/>
            <person name="Merkel B.J."/>
            <person name="Hornburger P."/>
            <person name="Mueller R.-W."/>
            <person name="Bruemmer F."/>
            <person name="Labrenz M."/>
            <person name="Spormann A.M."/>
            <person name="Op den Camp H."/>
            <person name="Overmann J."/>
            <person name="Amann R."/>
            <person name="Jetten M.S.M."/>
            <person name="Mascher T."/>
            <person name="Medema M.H."/>
            <person name="Devos D.P."/>
            <person name="Kaster A.-K."/>
            <person name="Ovreas L."/>
            <person name="Rohde M."/>
            <person name="Galperin M.Y."/>
            <person name="Jogler C."/>
        </authorList>
    </citation>
    <scope>NUCLEOTIDE SEQUENCE [LARGE SCALE GENOMIC DNA]</scope>
    <source>
        <strain evidence="3 4">Mal52</strain>
    </source>
</reference>
<accession>A0A517ZRM5</accession>
<dbReference type="EMBL" id="CP036276">
    <property type="protein sequence ID" value="QDU45118.1"/>
    <property type="molecule type" value="Genomic_DNA"/>
</dbReference>
<dbReference type="Proteomes" id="UP000319383">
    <property type="component" value="Chromosome"/>
</dbReference>
<dbReference type="PROSITE" id="PS51257">
    <property type="entry name" value="PROKAR_LIPOPROTEIN"/>
    <property type="match status" value="1"/>
</dbReference>
<organism evidence="3 4">
    <name type="scientific">Symmachiella dynata</name>
    <dbReference type="NCBI Taxonomy" id="2527995"/>
    <lineage>
        <taxon>Bacteria</taxon>
        <taxon>Pseudomonadati</taxon>
        <taxon>Planctomycetota</taxon>
        <taxon>Planctomycetia</taxon>
        <taxon>Planctomycetales</taxon>
        <taxon>Planctomycetaceae</taxon>
        <taxon>Symmachiella</taxon>
    </lineage>
</organism>
<dbReference type="KEGG" id="sdyn:Mal52_36060"/>
<evidence type="ECO:0000313" key="3">
    <source>
        <dbReference type="EMBL" id="QDU45118.1"/>
    </source>
</evidence>
<gene>
    <name evidence="3" type="ORF">Mal52_36060</name>
</gene>
<feature type="compositionally biased region" description="Pro residues" evidence="1">
    <location>
        <begin position="188"/>
        <end position="198"/>
    </location>
</feature>
<dbReference type="AlphaFoldDB" id="A0A517ZRM5"/>
<keyword evidence="2" id="KW-0732">Signal</keyword>
<sequence precursor="true">MRYRLNLILFGSLIWVATGCCCCYDQCCNYGGYGYTPTAYNYGGGYNTVATTGNTMTQTTANSSYIASNQTNYNATAGAATNYAPVNGTYTTPNNQTIMPQQQSSTTGNLCPCETSDFSSETIMQDVNGMSMPMEGVVYDASDMYMPMMTAPPTTAAELKTESTKPGELIPVPQPEIGIPTSTDGRPLVPPAPAPLDK</sequence>
<evidence type="ECO:0000256" key="1">
    <source>
        <dbReference type="SAM" id="MobiDB-lite"/>
    </source>
</evidence>
<feature type="region of interest" description="Disordered" evidence="1">
    <location>
        <begin position="158"/>
        <end position="198"/>
    </location>
</feature>
<evidence type="ECO:0000256" key="2">
    <source>
        <dbReference type="SAM" id="SignalP"/>
    </source>
</evidence>
<dbReference type="RefSeq" id="WP_145377490.1">
    <property type="nucleotide sequence ID" value="NZ_CP036276.1"/>
</dbReference>
<proteinExistence type="predicted"/>
<evidence type="ECO:0000313" key="4">
    <source>
        <dbReference type="Proteomes" id="UP000319383"/>
    </source>
</evidence>
<name>A0A517ZRM5_9PLAN</name>
<feature type="chain" id="PRO_5021837556" evidence="2">
    <location>
        <begin position="18"/>
        <end position="198"/>
    </location>
</feature>
<protein>
    <submittedName>
        <fullName evidence="3">Uncharacterized protein</fullName>
    </submittedName>
</protein>
<feature type="signal peptide" evidence="2">
    <location>
        <begin position="1"/>
        <end position="17"/>
    </location>
</feature>